<feature type="transmembrane region" description="Helical" evidence="13">
    <location>
        <begin position="33"/>
        <end position="61"/>
    </location>
</feature>
<evidence type="ECO:0000256" key="4">
    <source>
        <dbReference type="ARBA" id="ARBA00022692"/>
    </source>
</evidence>
<feature type="domain" description="G-protein coupled receptors family 1 profile" evidence="14">
    <location>
        <begin position="53"/>
        <end position="323"/>
    </location>
</feature>
<dbReference type="OMA" id="CHDAGRM"/>
<proteinExistence type="inferred from homology"/>
<comment type="subcellular location">
    <subcellularLocation>
        <location evidence="2">Membrane</location>
        <topology evidence="2">Multi-pass membrane protein</topology>
    </subcellularLocation>
</comment>
<evidence type="ECO:0000256" key="1">
    <source>
        <dbReference type="ARBA" id="ARBA00004100"/>
    </source>
</evidence>
<evidence type="ECO:0000256" key="13">
    <source>
        <dbReference type="SAM" id="Phobius"/>
    </source>
</evidence>
<keyword evidence="9 11" id="KW-0807">Transducer</keyword>
<feature type="transmembrane region" description="Helical" evidence="13">
    <location>
        <begin position="154"/>
        <end position="176"/>
    </location>
</feature>
<feature type="compositionally biased region" description="Polar residues" evidence="12">
    <location>
        <begin position="350"/>
        <end position="361"/>
    </location>
</feature>
<keyword evidence="4 11" id="KW-0812">Transmembrane</keyword>
<evidence type="ECO:0000256" key="12">
    <source>
        <dbReference type="SAM" id="MobiDB-lite"/>
    </source>
</evidence>
<dbReference type="PRINTS" id="PR00237">
    <property type="entry name" value="GPCRRHODOPSN"/>
</dbReference>
<dbReference type="AlphaFoldDB" id="A0A1S3JX31"/>
<keyword evidence="5 13" id="KW-1133">Transmembrane helix</keyword>
<feature type="transmembrane region" description="Helical" evidence="13">
    <location>
        <begin position="204"/>
        <end position="227"/>
    </location>
</feature>
<evidence type="ECO:0000256" key="10">
    <source>
        <dbReference type="ARBA" id="ARBA00032251"/>
    </source>
</evidence>
<organism evidence="15 16">
    <name type="scientific">Lingula anatina</name>
    <name type="common">Brachiopod</name>
    <name type="synonym">Lingula unguis</name>
    <dbReference type="NCBI Taxonomy" id="7574"/>
    <lineage>
        <taxon>Eukaryota</taxon>
        <taxon>Metazoa</taxon>
        <taxon>Spiralia</taxon>
        <taxon>Lophotrochozoa</taxon>
        <taxon>Brachiopoda</taxon>
        <taxon>Linguliformea</taxon>
        <taxon>Lingulata</taxon>
        <taxon>Lingulida</taxon>
        <taxon>Linguloidea</taxon>
        <taxon>Lingulidae</taxon>
        <taxon>Lingula</taxon>
    </lineage>
</organism>
<reference evidence="16" key="1">
    <citation type="submission" date="2025-08" db="UniProtKB">
        <authorList>
            <consortium name="RefSeq"/>
        </authorList>
    </citation>
    <scope>IDENTIFICATION</scope>
    <source>
        <tissue evidence="16">Gonads</tissue>
    </source>
</reference>
<dbReference type="PANTHER" id="PTHR24243:SF233">
    <property type="entry name" value="THYROTROPIN-RELEASING HORMONE RECEPTOR"/>
    <property type="match status" value="1"/>
</dbReference>
<keyword evidence="8 11" id="KW-0675">Receptor</keyword>
<dbReference type="PANTHER" id="PTHR24243">
    <property type="entry name" value="G-PROTEIN COUPLED RECEPTOR"/>
    <property type="match status" value="1"/>
</dbReference>
<sequence length="433" mass="48180">MESINLTDALLTTGMSNGTGGGSERQAMSSLPLYLLVWVSVSYAIIFLVGVLGNILVLAVIWANKDMRKSTDLILANLSTADLLVLLICMSAAMTEFYGREEWLFGNAGCKLIPFLENLSVHASSLSIVTISIERYFAICHPLQVKARFTPRRSVIMIVIIWLAAILATIPFFVIAKEKDERYPDGKPVKVCSTAIIEKWKKGYVVTLTCLFFALPVVILLVIYVLICRVLVAERTIFHSTGNGRNSNSTASTVRNRHQVVYVLLAITVAFFACLLPFRVYSLWLLFESHDVIRTISSESSLNIVSFCRVMFYLNSAINPVLYNLFSTKFRKAFERTICRGQTKIRKGPSANTSVYQMDEQSSGKRRSNRNSCPFSKCQGGGQQVADAFIPADHEGGSGEQSPHVDIDHIGPEQPMVSLDEVNGVRYPYPEYV</sequence>
<evidence type="ECO:0000256" key="2">
    <source>
        <dbReference type="ARBA" id="ARBA00004141"/>
    </source>
</evidence>
<dbReference type="Gene3D" id="1.20.1070.10">
    <property type="entry name" value="Rhodopsin 7-helix transmembrane proteins"/>
    <property type="match status" value="1"/>
</dbReference>
<dbReference type="Proteomes" id="UP000085678">
    <property type="component" value="Unplaced"/>
</dbReference>
<dbReference type="InterPro" id="IPR000276">
    <property type="entry name" value="GPCR_Rhodpsn"/>
</dbReference>
<dbReference type="Pfam" id="PF00001">
    <property type="entry name" value="7tm_1"/>
    <property type="match status" value="1"/>
</dbReference>
<dbReference type="InterPro" id="IPR002120">
    <property type="entry name" value="TRH_rcpt_1"/>
</dbReference>
<evidence type="ECO:0000313" key="16">
    <source>
        <dbReference type="RefSeq" id="XP_013414611.1"/>
    </source>
</evidence>
<evidence type="ECO:0000256" key="11">
    <source>
        <dbReference type="RuleBase" id="RU000688"/>
    </source>
</evidence>
<feature type="transmembrane region" description="Helical" evidence="13">
    <location>
        <begin position="260"/>
        <end position="284"/>
    </location>
</feature>
<dbReference type="RefSeq" id="XP_013414611.1">
    <property type="nucleotide sequence ID" value="XM_013559157.2"/>
</dbReference>
<keyword evidence="15" id="KW-1185">Reference proteome</keyword>
<feature type="transmembrane region" description="Helical" evidence="13">
    <location>
        <begin position="113"/>
        <end position="133"/>
    </location>
</feature>
<dbReference type="KEGG" id="lak:106176675"/>
<evidence type="ECO:0000259" key="14">
    <source>
        <dbReference type="PROSITE" id="PS50262"/>
    </source>
</evidence>
<feature type="transmembrane region" description="Helical" evidence="13">
    <location>
        <begin position="304"/>
        <end position="326"/>
    </location>
</feature>
<keyword evidence="6 11" id="KW-0297">G-protein coupled receptor</keyword>
<feature type="region of interest" description="Disordered" evidence="12">
    <location>
        <begin position="346"/>
        <end position="379"/>
    </location>
</feature>
<dbReference type="SMART" id="SM01381">
    <property type="entry name" value="7TM_GPCR_Srsx"/>
    <property type="match status" value="1"/>
</dbReference>
<feature type="transmembrane region" description="Helical" evidence="13">
    <location>
        <begin position="73"/>
        <end position="93"/>
    </location>
</feature>
<dbReference type="GO" id="GO:0004997">
    <property type="term" value="F:thyrotropin-releasing hormone receptor activity"/>
    <property type="evidence" value="ECO:0007669"/>
    <property type="project" value="InterPro"/>
</dbReference>
<dbReference type="PROSITE" id="PS00237">
    <property type="entry name" value="G_PROTEIN_RECEP_F1_1"/>
    <property type="match status" value="1"/>
</dbReference>
<dbReference type="SUPFAM" id="SSF81321">
    <property type="entry name" value="Family A G protein-coupled receptor-like"/>
    <property type="match status" value="1"/>
</dbReference>
<dbReference type="PRINTS" id="PR01846">
    <property type="entry name" value="TRHRFAMILY"/>
</dbReference>
<comment type="function">
    <text evidence="1">Receptor for thyrotropin-releasing hormone (TRH). Upon ligand binding, this G-protein-coupled receptor triggers activation of the phosphatidylinositol (IP3)-calcium-protein kinase C (PKC) pathway.</text>
</comment>
<evidence type="ECO:0000256" key="9">
    <source>
        <dbReference type="ARBA" id="ARBA00023224"/>
    </source>
</evidence>
<dbReference type="InterPro" id="IPR017452">
    <property type="entry name" value="GPCR_Rhodpsn_7TM"/>
</dbReference>
<evidence type="ECO:0000256" key="8">
    <source>
        <dbReference type="ARBA" id="ARBA00023170"/>
    </source>
</evidence>
<evidence type="ECO:0000313" key="15">
    <source>
        <dbReference type="Proteomes" id="UP000085678"/>
    </source>
</evidence>
<name>A0A1S3JX31_LINAN</name>
<gene>
    <name evidence="16" type="primary">LOC106176675</name>
</gene>
<evidence type="ECO:0000256" key="5">
    <source>
        <dbReference type="ARBA" id="ARBA00022989"/>
    </source>
</evidence>
<dbReference type="InParanoid" id="A0A1S3JX31"/>
<dbReference type="PROSITE" id="PS50262">
    <property type="entry name" value="G_PROTEIN_RECEP_F1_2"/>
    <property type="match status" value="1"/>
</dbReference>
<accession>A0A1S3JX31</accession>
<dbReference type="GO" id="GO:0005886">
    <property type="term" value="C:plasma membrane"/>
    <property type="evidence" value="ECO:0007669"/>
    <property type="project" value="TreeGrafter"/>
</dbReference>
<keyword evidence="7 13" id="KW-0472">Membrane</keyword>
<evidence type="ECO:0000256" key="3">
    <source>
        <dbReference type="ARBA" id="ARBA00018873"/>
    </source>
</evidence>
<evidence type="ECO:0000256" key="7">
    <source>
        <dbReference type="ARBA" id="ARBA00023136"/>
    </source>
</evidence>
<comment type="similarity">
    <text evidence="11">Belongs to the G-protein coupled receptor 1 family.</text>
</comment>
<dbReference type="GeneID" id="106176675"/>
<evidence type="ECO:0000256" key="6">
    <source>
        <dbReference type="ARBA" id="ARBA00023040"/>
    </source>
</evidence>
<dbReference type="OrthoDB" id="10036964at2759"/>
<protein>
    <recommendedName>
        <fullName evidence="3">Thyrotropin-releasing hormone receptor</fullName>
    </recommendedName>
    <alternativeName>
        <fullName evidence="10">Thyroliberin receptor</fullName>
    </alternativeName>
</protein>